<reference evidence="2" key="1">
    <citation type="submission" date="2021-01" db="EMBL/GenBank/DDBJ databases">
        <authorList>
            <person name="Corre E."/>
            <person name="Pelletier E."/>
            <person name="Niang G."/>
            <person name="Scheremetjew M."/>
            <person name="Finn R."/>
            <person name="Kale V."/>
            <person name="Holt S."/>
            <person name="Cochrane G."/>
            <person name="Meng A."/>
            <person name="Brown T."/>
            <person name="Cohen L."/>
        </authorList>
    </citation>
    <scope>NUCLEOTIDE SEQUENCE</scope>
    <source>
        <strain evidence="2">CCMP722</strain>
    </source>
</reference>
<organism evidence="2">
    <name type="scientific">Pyramimonas obovata</name>
    <dbReference type="NCBI Taxonomy" id="1411642"/>
    <lineage>
        <taxon>Eukaryota</taxon>
        <taxon>Viridiplantae</taxon>
        <taxon>Chlorophyta</taxon>
        <taxon>Pyramimonadophyceae</taxon>
        <taxon>Pyramimonadales</taxon>
        <taxon>Pyramimonadaceae</taxon>
        <taxon>Pyramimonas</taxon>
        <taxon>Pyramimonas incertae sedis</taxon>
    </lineage>
</organism>
<accession>A0A7S0WSX9</accession>
<protein>
    <recommendedName>
        <fullName evidence="1">AB hydrolase-1 domain-containing protein</fullName>
    </recommendedName>
</protein>
<dbReference type="AlphaFoldDB" id="A0A7S0WSX9"/>
<dbReference type="EMBL" id="HBFA01031856">
    <property type="protein sequence ID" value="CAD8682677.1"/>
    <property type="molecule type" value="Transcribed_RNA"/>
</dbReference>
<name>A0A7S0WSX9_9CHLO</name>
<proteinExistence type="predicted"/>
<dbReference type="Gene3D" id="3.40.50.1820">
    <property type="entry name" value="alpha/beta hydrolase"/>
    <property type="match status" value="1"/>
</dbReference>
<evidence type="ECO:0000313" key="2">
    <source>
        <dbReference type="EMBL" id="CAD8682677.1"/>
    </source>
</evidence>
<gene>
    <name evidence="2" type="ORF">POBO1169_LOCUS16030</name>
</gene>
<dbReference type="Pfam" id="PF12697">
    <property type="entry name" value="Abhydrolase_6"/>
    <property type="match status" value="1"/>
</dbReference>
<sequence length="403" mass="44045">MTTFEVSAASARSSAVMRGLAKYSDVHARATRRCSTRFTNKVRLQRDTHVNEVSQQVAVLPRRNVLRFMAAGSVVQASQTLDAKASPSLPAWRQGSEWMWNGMKVRWSVLGEDKPGTPLLLVHGFGASLEHWRYNAPVLAENRPVYSIDLLGFGFSDKPTTPNGFKCWGGHVWARQLLAFIDEVVKEPVVLVGNSLGGYSSLMASVAGETSKESVKGLVLVNSAGPLVEGDKQDDPFWSLADDLDALDKIDSDAGFSPGEFLKKFTAYVGFIVLRSKTRVLQILSQVYTDSKENINDDLSDLILGPAWTANSFEVFYQTTVGGNGKPGISVNKLMETLRTNGTPTALLWGVNDPWITDSKAQQMLGLNPEADYIPLVAGHCPHDEKPADFNAGLNEWLTAKGL</sequence>
<feature type="domain" description="AB hydrolase-1" evidence="1">
    <location>
        <begin position="119"/>
        <end position="391"/>
    </location>
</feature>
<dbReference type="PANTHER" id="PTHR46438:SF2">
    <property type="entry name" value="ALPHA_BETA-HYDROLASES SUPERFAMILY PROTEIN"/>
    <property type="match status" value="1"/>
</dbReference>
<dbReference type="SUPFAM" id="SSF53474">
    <property type="entry name" value="alpha/beta-Hydrolases"/>
    <property type="match status" value="1"/>
</dbReference>
<dbReference type="InterPro" id="IPR029058">
    <property type="entry name" value="AB_hydrolase_fold"/>
</dbReference>
<dbReference type="InterPro" id="IPR000073">
    <property type="entry name" value="AB_hydrolase_1"/>
</dbReference>
<dbReference type="PANTHER" id="PTHR46438">
    <property type="entry name" value="ALPHA/BETA-HYDROLASES SUPERFAMILY PROTEIN"/>
    <property type="match status" value="1"/>
</dbReference>
<evidence type="ECO:0000259" key="1">
    <source>
        <dbReference type="Pfam" id="PF12697"/>
    </source>
</evidence>